<keyword evidence="2" id="KW-1133">Transmembrane helix</keyword>
<protein>
    <submittedName>
        <fullName evidence="3">Uncharacterized protein</fullName>
    </submittedName>
</protein>
<feature type="region of interest" description="Disordered" evidence="1">
    <location>
        <begin position="89"/>
        <end position="111"/>
    </location>
</feature>
<reference evidence="3 4" key="1">
    <citation type="submission" date="2016-08" db="EMBL/GenBank/DDBJ databases">
        <title>Genome sequence of Clavibacter michiganensis subsp. michiganensis strain CASJ007.</title>
        <authorList>
            <person name="Thapa S.P."/>
            <person name="Coaker G."/>
        </authorList>
    </citation>
    <scope>NUCLEOTIDE SEQUENCE [LARGE SCALE GENOMIC DNA]</scope>
    <source>
        <strain evidence="3">CASJ007</strain>
    </source>
</reference>
<sequence length="111" mass="11520">MDGGGSTGPDREARMTADDTTADGAAAIEADGSADPGHGRRALARIGSRAVAAWIAEVVTPLRRLVALGVALVAGVAMALLIEPVLARADGPRPRSRERSCSVRWWAPPRP</sequence>
<evidence type="ECO:0000313" key="4">
    <source>
        <dbReference type="Proteomes" id="UP000195062"/>
    </source>
</evidence>
<feature type="region of interest" description="Disordered" evidence="1">
    <location>
        <begin position="1"/>
        <end position="39"/>
    </location>
</feature>
<organism evidence="3 4">
    <name type="scientific">Clavibacter michiganensis subsp. michiganensis</name>
    <dbReference type="NCBI Taxonomy" id="33013"/>
    <lineage>
        <taxon>Bacteria</taxon>
        <taxon>Bacillati</taxon>
        <taxon>Actinomycetota</taxon>
        <taxon>Actinomycetes</taxon>
        <taxon>Micrococcales</taxon>
        <taxon>Microbacteriaceae</taxon>
        <taxon>Clavibacter</taxon>
    </lineage>
</organism>
<dbReference type="Proteomes" id="UP000195062">
    <property type="component" value="Unassembled WGS sequence"/>
</dbReference>
<evidence type="ECO:0000256" key="2">
    <source>
        <dbReference type="SAM" id="Phobius"/>
    </source>
</evidence>
<accession>A0A251XFW2</accession>
<feature type="compositionally biased region" description="Basic and acidic residues" evidence="1">
    <location>
        <begin position="90"/>
        <end position="101"/>
    </location>
</feature>
<comment type="caution">
    <text evidence="3">The sequence shown here is derived from an EMBL/GenBank/DDBJ whole genome shotgun (WGS) entry which is preliminary data.</text>
</comment>
<gene>
    <name evidence="3" type="ORF">CMMCAS07_14105</name>
</gene>
<evidence type="ECO:0000313" key="3">
    <source>
        <dbReference type="EMBL" id="OUE01438.1"/>
    </source>
</evidence>
<keyword evidence="2" id="KW-0472">Membrane</keyword>
<dbReference type="EMBL" id="MDHH01000003">
    <property type="protein sequence ID" value="OUE01438.1"/>
    <property type="molecule type" value="Genomic_DNA"/>
</dbReference>
<keyword evidence="2" id="KW-0812">Transmembrane</keyword>
<keyword evidence="4" id="KW-1185">Reference proteome</keyword>
<evidence type="ECO:0000256" key="1">
    <source>
        <dbReference type="SAM" id="MobiDB-lite"/>
    </source>
</evidence>
<dbReference type="AlphaFoldDB" id="A0A251XFW2"/>
<feature type="compositionally biased region" description="Low complexity" evidence="1">
    <location>
        <begin position="18"/>
        <end position="35"/>
    </location>
</feature>
<name>A0A251XFW2_CLAMM</name>
<proteinExistence type="predicted"/>
<feature type="transmembrane region" description="Helical" evidence="2">
    <location>
        <begin position="65"/>
        <end position="87"/>
    </location>
</feature>